<evidence type="ECO:0000313" key="15">
    <source>
        <dbReference type="EMBL" id="OIQ78190.1"/>
    </source>
</evidence>
<evidence type="ECO:0000256" key="11">
    <source>
        <dbReference type="ARBA" id="ARBA00023204"/>
    </source>
</evidence>
<dbReference type="InterPro" id="IPR015797">
    <property type="entry name" value="NUDIX_hydrolase-like_dom_sf"/>
</dbReference>
<dbReference type="GO" id="GO:0046872">
    <property type="term" value="F:metal ion binding"/>
    <property type="evidence" value="ECO:0007669"/>
    <property type="project" value="UniProtKB-KW"/>
</dbReference>
<proteinExistence type="inferred from homology"/>
<keyword evidence="11" id="KW-0234">DNA repair</keyword>
<dbReference type="Gene3D" id="1.10.340.30">
    <property type="entry name" value="Hypothetical protein, domain 2"/>
    <property type="match status" value="1"/>
</dbReference>
<dbReference type="GO" id="GO:0051536">
    <property type="term" value="F:iron-sulfur cluster binding"/>
    <property type="evidence" value="ECO:0007669"/>
    <property type="project" value="UniProtKB-KW"/>
</dbReference>
<comment type="similarity">
    <text evidence="3">Belongs to the Nth/MutY family.</text>
</comment>
<feature type="domain" description="HhH-GPD" evidence="14">
    <location>
        <begin position="45"/>
        <end position="195"/>
    </location>
</feature>
<evidence type="ECO:0000256" key="7">
    <source>
        <dbReference type="ARBA" id="ARBA00022763"/>
    </source>
</evidence>
<keyword evidence="7" id="KW-0227">DNA damage</keyword>
<evidence type="ECO:0000256" key="1">
    <source>
        <dbReference type="ARBA" id="ARBA00000843"/>
    </source>
</evidence>
<comment type="catalytic activity">
    <reaction evidence="1">
        <text>Hydrolyzes free adenine bases from 7,8-dihydro-8-oxoguanine:adenine mismatched double-stranded DNA, leaving an apurinic site.</text>
        <dbReference type="EC" id="3.2.2.31"/>
    </reaction>
</comment>
<dbReference type="InterPro" id="IPR044298">
    <property type="entry name" value="MIG/MutY"/>
</dbReference>
<evidence type="ECO:0000259" key="14">
    <source>
        <dbReference type="SMART" id="SM00478"/>
    </source>
</evidence>
<keyword evidence="8 15" id="KW-0378">Hydrolase</keyword>
<comment type="caution">
    <text evidence="15">The sequence shown here is derived from an EMBL/GenBank/DDBJ whole genome shotgun (WGS) entry which is preliminary data.</text>
</comment>
<sequence>MPSSPLVTHRTAFRKALLAWYDERRRDLPWRTAPSLYKTVVSEFMLQQTQVKTALPYFDRWIRELPDFASLAAASEERVLKLWEGLGYYSRARNLHRLGKAVASMKFVPATAAAWRELPGVGPYTAAAITSIALGAREACVDGNVVRILARLTADDTAQRDGSSAAKAFAPLATEMLNPDRPGDHNQAMMELGATVCVRHSPQCLLCPVSAWCAGRAAGDPERFPRLASKSIERTEVLRAWCEHEGRLLLHRARQGSRRLAGIHELPTPEQAGLTAGAVRAGPLLARRTRGITRFHVTESIHAAAAPEMPPADDLAWIPLAEIDTISLSGPHRRWIAEILGTRTQATSAKQPAEGRSRRRSKSA</sequence>
<dbReference type="GO" id="GO:0035485">
    <property type="term" value="F:adenine/guanine mispair binding"/>
    <property type="evidence" value="ECO:0007669"/>
    <property type="project" value="TreeGrafter"/>
</dbReference>
<dbReference type="InterPro" id="IPR011257">
    <property type="entry name" value="DNA_glycosylase"/>
</dbReference>
<dbReference type="EMBL" id="MLJW01001451">
    <property type="protein sequence ID" value="OIQ78190.1"/>
    <property type="molecule type" value="Genomic_DNA"/>
</dbReference>
<evidence type="ECO:0000256" key="4">
    <source>
        <dbReference type="ARBA" id="ARBA00012045"/>
    </source>
</evidence>
<evidence type="ECO:0000256" key="9">
    <source>
        <dbReference type="ARBA" id="ARBA00023004"/>
    </source>
</evidence>
<dbReference type="GO" id="GO:0032357">
    <property type="term" value="F:oxidized purine DNA binding"/>
    <property type="evidence" value="ECO:0007669"/>
    <property type="project" value="TreeGrafter"/>
</dbReference>
<evidence type="ECO:0000256" key="10">
    <source>
        <dbReference type="ARBA" id="ARBA00023014"/>
    </source>
</evidence>
<keyword evidence="10" id="KW-0411">Iron-sulfur</keyword>
<name>A0A1J5Q3C7_9ZZZZ</name>
<dbReference type="Pfam" id="PF00730">
    <property type="entry name" value="HhH-GPD"/>
    <property type="match status" value="1"/>
</dbReference>
<comment type="cofactor">
    <cofactor evidence="2">
        <name>[4Fe-4S] cluster</name>
        <dbReference type="ChEBI" id="CHEBI:49883"/>
    </cofactor>
</comment>
<keyword evidence="12 15" id="KW-0326">Glycosidase</keyword>
<dbReference type="InterPro" id="IPR023170">
    <property type="entry name" value="HhH_base_excis_C"/>
</dbReference>
<accession>A0A1J5Q3C7</accession>
<evidence type="ECO:0000256" key="2">
    <source>
        <dbReference type="ARBA" id="ARBA00001966"/>
    </source>
</evidence>
<dbReference type="CDD" id="cd00056">
    <property type="entry name" value="ENDO3c"/>
    <property type="match status" value="1"/>
</dbReference>
<dbReference type="SUPFAM" id="SSF55811">
    <property type="entry name" value="Nudix"/>
    <property type="match status" value="1"/>
</dbReference>
<keyword evidence="6" id="KW-0479">Metal-binding</keyword>
<feature type="region of interest" description="Disordered" evidence="13">
    <location>
        <begin position="343"/>
        <end position="364"/>
    </location>
</feature>
<reference evidence="15" key="1">
    <citation type="submission" date="2016-10" db="EMBL/GenBank/DDBJ databases">
        <title>Sequence of Gallionella enrichment culture.</title>
        <authorList>
            <person name="Poehlein A."/>
            <person name="Muehling M."/>
            <person name="Daniel R."/>
        </authorList>
    </citation>
    <scope>NUCLEOTIDE SEQUENCE</scope>
</reference>
<dbReference type="GO" id="GO:0006298">
    <property type="term" value="P:mismatch repair"/>
    <property type="evidence" value="ECO:0007669"/>
    <property type="project" value="TreeGrafter"/>
</dbReference>
<organism evidence="15">
    <name type="scientific">mine drainage metagenome</name>
    <dbReference type="NCBI Taxonomy" id="410659"/>
    <lineage>
        <taxon>unclassified sequences</taxon>
        <taxon>metagenomes</taxon>
        <taxon>ecological metagenomes</taxon>
    </lineage>
</organism>
<dbReference type="GO" id="GO:0034039">
    <property type="term" value="F:8-oxo-7,8-dihydroguanine DNA N-glycosylase activity"/>
    <property type="evidence" value="ECO:0007669"/>
    <property type="project" value="TreeGrafter"/>
</dbReference>
<dbReference type="Gene3D" id="1.10.1670.10">
    <property type="entry name" value="Helix-hairpin-Helix base-excision DNA repair enzymes (C-terminal)"/>
    <property type="match status" value="1"/>
</dbReference>
<evidence type="ECO:0000256" key="12">
    <source>
        <dbReference type="ARBA" id="ARBA00023295"/>
    </source>
</evidence>
<protein>
    <recommendedName>
        <fullName evidence="5">Adenine DNA glycosylase</fullName>
        <ecNumber evidence="4">3.2.2.31</ecNumber>
    </recommendedName>
</protein>
<dbReference type="EC" id="3.2.2.31" evidence="4"/>
<evidence type="ECO:0000256" key="8">
    <source>
        <dbReference type="ARBA" id="ARBA00022801"/>
    </source>
</evidence>
<evidence type="ECO:0000256" key="6">
    <source>
        <dbReference type="ARBA" id="ARBA00022723"/>
    </source>
</evidence>
<evidence type="ECO:0000256" key="13">
    <source>
        <dbReference type="SAM" id="MobiDB-lite"/>
    </source>
</evidence>
<dbReference type="GO" id="GO:0000701">
    <property type="term" value="F:purine-specific mismatch base pair DNA N-glycosylase activity"/>
    <property type="evidence" value="ECO:0007669"/>
    <property type="project" value="UniProtKB-EC"/>
</dbReference>
<dbReference type="PANTHER" id="PTHR42944:SF1">
    <property type="entry name" value="ADENINE DNA GLYCOSYLASE"/>
    <property type="match status" value="1"/>
</dbReference>
<dbReference type="SUPFAM" id="SSF48150">
    <property type="entry name" value="DNA-glycosylase"/>
    <property type="match status" value="1"/>
</dbReference>
<keyword evidence="9" id="KW-0408">Iron</keyword>
<dbReference type="GO" id="GO:0006284">
    <property type="term" value="P:base-excision repair"/>
    <property type="evidence" value="ECO:0007669"/>
    <property type="project" value="InterPro"/>
</dbReference>
<dbReference type="PANTHER" id="PTHR42944">
    <property type="entry name" value="ADENINE DNA GLYCOSYLASE"/>
    <property type="match status" value="1"/>
</dbReference>
<evidence type="ECO:0000256" key="5">
    <source>
        <dbReference type="ARBA" id="ARBA00022023"/>
    </source>
</evidence>
<dbReference type="AlphaFoldDB" id="A0A1J5Q3C7"/>
<dbReference type="SMART" id="SM00478">
    <property type="entry name" value="ENDO3c"/>
    <property type="match status" value="1"/>
</dbReference>
<evidence type="ECO:0000256" key="3">
    <source>
        <dbReference type="ARBA" id="ARBA00008343"/>
    </source>
</evidence>
<dbReference type="InterPro" id="IPR003265">
    <property type="entry name" value="HhH-GPD_domain"/>
</dbReference>
<gene>
    <name evidence="15" type="primary">yfhQ_2</name>
    <name evidence="15" type="ORF">GALL_401090</name>
</gene>